<keyword evidence="2" id="KW-0012">Acyltransferase</keyword>
<comment type="caution">
    <text evidence="4">The sequence shown here is derived from an EMBL/GenBank/DDBJ whole genome shotgun (WGS) entry which is preliminary data.</text>
</comment>
<gene>
    <name evidence="4" type="ORF">Afil01_56460</name>
</gene>
<protein>
    <submittedName>
        <fullName evidence="4">N-acetyltransferase</fullName>
    </submittedName>
</protein>
<keyword evidence="1" id="KW-0808">Transferase</keyword>
<dbReference type="PROSITE" id="PS51186">
    <property type="entry name" value="GNAT"/>
    <property type="match status" value="1"/>
</dbReference>
<name>A0A9W6WBP7_9ACTN</name>
<organism evidence="4 5">
    <name type="scientific">Actinorhabdospora filicis</name>
    <dbReference type="NCBI Taxonomy" id="1785913"/>
    <lineage>
        <taxon>Bacteria</taxon>
        <taxon>Bacillati</taxon>
        <taxon>Actinomycetota</taxon>
        <taxon>Actinomycetes</taxon>
        <taxon>Micromonosporales</taxon>
        <taxon>Micromonosporaceae</taxon>
        <taxon>Actinorhabdospora</taxon>
    </lineage>
</organism>
<evidence type="ECO:0000256" key="2">
    <source>
        <dbReference type="ARBA" id="ARBA00023315"/>
    </source>
</evidence>
<dbReference type="InterPro" id="IPR000182">
    <property type="entry name" value="GNAT_dom"/>
</dbReference>
<reference evidence="4" key="1">
    <citation type="submission" date="2023-03" db="EMBL/GenBank/DDBJ databases">
        <title>Actinorhabdospora filicis NBRC 111898.</title>
        <authorList>
            <person name="Ichikawa N."/>
            <person name="Sato H."/>
            <person name="Tonouchi N."/>
        </authorList>
    </citation>
    <scope>NUCLEOTIDE SEQUENCE</scope>
    <source>
        <strain evidence="4">NBRC 111898</strain>
    </source>
</reference>
<dbReference type="InterPro" id="IPR050832">
    <property type="entry name" value="Bact_Acetyltransf"/>
</dbReference>
<sequence length="157" mass="17138">MIEARRATLDDVAELVRLRAVMQSAINGEPAPPGPWMDTSASVLCARFAEPEPTLAAFVVERPGDPGHLASCAVGTIEQRLAAPDNPSGRVGYLFSVATDEDMRRRGYSRACVSALLDWYRERGVTKVDLRASVDAEPLYRSLGFIRTADPAMRLSM</sequence>
<evidence type="ECO:0000313" key="5">
    <source>
        <dbReference type="Proteomes" id="UP001165079"/>
    </source>
</evidence>
<dbReference type="Pfam" id="PF00583">
    <property type="entry name" value="Acetyltransf_1"/>
    <property type="match status" value="1"/>
</dbReference>
<dbReference type="AlphaFoldDB" id="A0A9W6WBP7"/>
<evidence type="ECO:0000313" key="4">
    <source>
        <dbReference type="EMBL" id="GLZ80839.1"/>
    </source>
</evidence>
<dbReference type="PANTHER" id="PTHR43877">
    <property type="entry name" value="AMINOALKYLPHOSPHONATE N-ACETYLTRANSFERASE-RELATED-RELATED"/>
    <property type="match status" value="1"/>
</dbReference>
<dbReference type="EMBL" id="BSTX01000004">
    <property type="protein sequence ID" value="GLZ80839.1"/>
    <property type="molecule type" value="Genomic_DNA"/>
</dbReference>
<dbReference type="Proteomes" id="UP001165079">
    <property type="component" value="Unassembled WGS sequence"/>
</dbReference>
<dbReference type="SUPFAM" id="SSF55729">
    <property type="entry name" value="Acyl-CoA N-acyltransferases (Nat)"/>
    <property type="match status" value="1"/>
</dbReference>
<feature type="domain" description="N-acetyltransferase" evidence="3">
    <location>
        <begin position="2"/>
        <end position="157"/>
    </location>
</feature>
<accession>A0A9W6WBP7</accession>
<dbReference type="GO" id="GO:0016747">
    <property type="term" value="F:acyltransferase activity, transferring groups other than amino-acyl groups"/>
    <property type="evidence" value="ECO:0007669"/>
    <property type="project" value="InterPro"/>
</dbReference>
<evidence type="ECO:0000259" key="3">
    <source>
        <dbReference type="PROSITE" id="PS51186"/>
    </source>
</evidence>
<evidence type="ECO:0000256" key="1">
    <source>
        <dbReference type="ARBA" id="ARBA00022679"/>
    </source>
</evidence>
<keyword evidence="5" id="KW-1185">Reference proteome</keyword>
<proteinExistence type="predicted"/>
<dbReference type="RefSeq" id="WP_285666105.1">
    <property type="nucleotide sequence ID" value="NZ_BSTX01000004.1"/>
</dbReference>
<dbReference type="CDD" id="cd04301">
    <property type="entry name" value="NAT_SF"/>
    <property type="match status" value="1"/>
</dbReference>
<dbReference type="InterPro" id="IPR016181">
    <property type="entry name" value="Acyl_CoA_acyltransferase"/>
</dbReference>
<dbReference type="Gene3D" id="3.40.630.30">
    <property type="match status" value="1"/>
</dbReference>